<evidence type="ECO:0000256" key="1">
    <source>
        <dbReference type="ARBA" id="ARBA00004651"/>
    </source>
</evidence>
<proteinExistence type="predicted"/>
<feature type="transmembrane region" description="Helical" evidence="6">
    <location>
        <begin position="300"/>
        <end position="321"/>
    </location>
</feature>
<feature type="transmembrane region" description="Helical" evidence="6">
    <location>
        <begin position="191"/>
        <end position="207"/>
    </location>
</feature>
<keyword evidence="5 6" id="KW-0472">Membrane</keyword>
<reference evidence="7 8" key="1">
    <citation type="submission" date="2018-10" db="EMBL/GenBank/DDBJ databases">
        <title>Co-occurring genomic capacity for anaerobic methane metabolism and dissimilatory sulfite reduction discovered in the Korarchaeota.</title>
        <authorList>
            <person name="Mckay L.J."/>
            <person name="Dlakic M."/>
            <person name="Fields M.W."/>
            <person name="Delmont T.O."/>
            <person name="Eren A.M."/>
            <person name="Jay Z.J."/>
            <person name="Klingelsmith K.B."/>
            <person name="Rusch D.B."/>
            <person name="Inskeep W.P."/>
        </authorList>
    </citation>
    <scope>NUCLEOTIDE SEQUENCE [LARGE SCALE GENOMIC DNA]</scope>
    <source>
        <strain evidence="7 8">WS</strain>
    </source>
</reference>
<comment type="caution">
    <text evidence="7">The sequence shown here is derived from an EMBL/GenBank/DDBJ whole genome shotgun (WGS) entry which is preliminary data.</text>
</comment>
<dbReference type="InterPro" id="IPR050833">
    <property type="entry name" value="Poly_Biosynth_Transport"/>
</dbReference>
<evidence type="ECO:0008006" key="9">
    <source>
        <dbReference type="Google" id="ProtNLM"/>
    </source>
</evidence>
<keyword evidence="2" id="KW-1003">Cell membrane</keyword>
<dbReference type="Proteomes" id="UP000278149">
    <property type="component" value="Unassembled WGS sequence"/>
</dbReference>
<feature type="transmembrane region" description="Helical" evidence="6">
    <location>
        <begin position="87"/>
        <end position="109"/>
    </location>
</feature>
<feature type="transmembrane region" description="Helical" evidence="6">
    <location>
        <begin position="419"/>
        <end position="442"/>
    </location>
</feature>
<sequence length="509" mass="55589">MEENLRDAMAEAVRGSIFLMSGNILSTAILSLNSILLARFLGPDKYGLYSLSLSLVSLLVLLSNMGIPSFLVRNMALLRGDERAKEVASFAIRVSLLLSILLSLVGMAIAEPYSSHVLRRPDLSDYVRLAVLTIPFITACNLSSSILLGIGMAERSSTIPLFQSIFKLLISVTLVLFGLGVFGAIFGHLSGYIIAAIASFLLIRDFLSRRASGSLSSLLSYGLPLQLSSIMAAVVNQYTTLLLSSFTDFEIGNYYAAVTFSSVLGIVISSISSSLLSTFSRALEGGIERMLKLSVKYSSLLIMPTTISLIIFSEDFVRIFFGSKYKLAPFYLSLLLLSYLPVSIGSLSIGSLLSSLGRTKIILIVSSLSYSIFLPLSYLLSNIFGVTGIIMAQISSSLVSVSLYLLISRNLRVSIDLKSSMKVCVASIVPAIPVIAVGHFLISPFRIILLPLYFFLYISLIPLILLEQADLEFLREVLSRIKLIGRASELILSYERKLMKIASDLRELH</sequence>
<feature type="transmembrane region" description="Helical" evidence="6">
    <location>
        <begin position="327"/>
        <end position="349"/>
    </location>
</feature>
<dbReference type="AlphaFoldDB" id="A0A3R9PD35"/>
<dbReference type="RefSeq" id="WP_125742419.1">
    <property type="nucleotide sequence ID" value="NZ_RCOR01000041.1"/>
</dbReference>
<evidence type="ECO:0000313" key="8">
    <source>
        <dbReference type="Proteomes" id="UP000278149"/>
    </source>
</evidence>
<feature type="transmembrane region" description="Helical" evidence="6">
    <location>
        <begin position="12"/>
        <end position="40"/>
    </location>
</feature>
<name>A0A3R9PD35_9CREN</name>
<organism evidence="7 8">
    <name type="scientific">Candidatus Korarchaeum cryptofilum</name>
    <dbReference type="NCBI Taxonomy" id="498846"/>
    <lineage>
        <taxon>Archaea</taxon>
        <taxon>Thermoproteota</taxon>
        <taxon>Candidatus Korarchaeia</taxon>
        <taxon>Candidatus Korarchaeales</taxon>
        <taxon>Candidatus Korarchaeaceae</taxon>
        <taxon>Candidatus Korarchaeum</taxon>
    </lineage>
</organism>
<keyword evidence="4 6" id="KW-1133">Transmembrane helix</keyword>
<feature type="transmembrane region" description="Helical" evidence="6">
    <location>
        <begin position="361"/>
        <end position="380"/>
    </location>
</feature>
<protein>
    <recommendedName>
        <fullName evidence="9">Polysaccharide biosynthesis protein C-terminal domain-containing protein</fullName>
    </recommendedName>
</protein>
<feature type="transmembrane region" description="Helical" evidence="6">
    <location>
        <begin position="165"/>
        <end position="185"/>
    </location>
</feature>
<feature type="transmembrane region" description="Helical" evidence="6">
    <location>
        <begin position="129"/>
        <end position="153"/>
    </location>
</feature>
<dbReference type="PANTHER" id="PTHR30250:SF28">
    <property type="entry name" value="POLYSACCHARIDE BIOSYNTHESIS PROTEIN"/>
    <property type="match status" value="1"/>
</dbReference>
<feature type="transmembrane region" description="Helical" evidence="6">
    <location>
        <begin position="254"/>
        <end position="279"/>
    </location>
</feature>
<feature type="transmembrane region" description="Helical" evidence="6">
    <location>
        <begin position="386"/>
        <end position="407"/>
    </location>
</feature>
<evidence type="ECO:0000256" key="4">
    <source>
        <dbReference type="ARBA" id="ARBA00022989"/>
    </source>
</evidence>
<evidence type="ECO:0000256" key="3">
    <source>
        <dbReference type="ARBA" id="ARBA00022692"/>
    </source>
</evidence>
<feature type="transmembrane region" description="Helical" evidence="6">
    <location>
        <begin position="46"/>
        <end position="67"/>
    </location>
</feature>
<evidence type="ECO:0000256" key="2">
    <source>
        <dbReference type="ARBA" id="ARBA00022475"/>
    </source>
</evidence>
<dbReference type="EMBL" id="RCOR01000041">
    <property type="protein sequence ID" value="RSN67842.1"/>
    <property type="molecule type" value="Genomic_DNA"/>
</dbReference>
<evidence type="ECO:0000256" key="5">
    <source>
        <dbReference type="ARBA" id="ARBA00023136"/>
    </source>
</evidence>
<feature type="transmembrane region" description="Helical" evidence="6">
    <location>
        <begin position="448"/>
        <end position="466"/>
    </location>
</feature>
<evidence type="ECO:0000313" key="7">
    <source>
        <dbReference type="EMBL" id="RSN67842.1"/>
    </source>
</evidence>
<dbReference type="Pfam" id="PF13440">
    <property type="entry name" value="Polysacc_synt_3"/>
    <property type="match status" value="1"/>
</dbReference>
<feature type="transmembrane region" description="Helical" evidence="6">
    <location>
        <begin position="219"/>
        <end position="239"/>
    </location>
</feature>
<gene>
    <name evidence="7" type="ORF">D9Q81_07385</name>
</gene>
<keyword evidence="3 6" id="KW-0812">Transmembrane</keyword>
<dbReference type="GO" id="GO:0005886">
    <property type="term" value="C:plasma membrane"/>
    <property type="evidence" value="ECO:0007669"/>
    <property type="project" value="UniProtKB-SubCell"/>
</dbReference>
<comment type="subcellular location">
    <subcellularLocation>
        <location evidence="1">Cell membrane</location>
        <topology evidence="1">Multi-pass membrane protein</topology>
    </subcellularLocation>
</comment>
<accession>A0A3R9PD35</accession>
<evidence type="ECO:0000256" key="6">
    <source>
        <dbReference type="SAM" id="Phobius"/>
    </source>
</evidence>
<dbReference type="PANTHER" id="PTHR30250">
    <property type="entry name" value="PST FAMILY PREDICTED COLANIC ACID TRANSPORTER"/>
    <property type="match status" value="1"/>
</dbReference>